<dbReference type="EMBL" id="BJTG01000003">
    <property type="protein sequence ID" value="GEJ56651.1"/>
    <property type="molecule type" value="Genomic_DNA"/>
</dbReference>
<keyword evidence="3" id="KW-0067">ATP-binding</keyword>
<dbReference type="SMART" id="SM00382">
    <property type="entry name" value="AAA"/>
    <property type="match status" value="1"/>
</dbReference>
<comment type="caution">
    <text evidence="5">The sequence shown here is derived from an EMBL/GenBank/DDBJ whole genome shotgun (WGS) entry which is preliminary data.</text>
</comment>
<dbReference type="InterPro" id="IPR027417">
    <property type="entry name" value="P-loop_NTPase"/>
</dbReference>
<name>A0A7I9VJT0_9BACT</name>
<dbReference type="RefSeq" id="WP_176064150.1">
    <property type="nucleotide sequence ID" value="NZ_BJTG01000003.1"/>
</dbReference>
<protein>
    <submittedName>
        <fullName evidence="5">Conjugal transfer protein TrbE</fullName>
    </submittedName>
</protein>
<dbReference type="SUPFAM" id="SSF52540">
    <property type="entry name" value="P-loop containing nucleoside triphosphate hydrolases"/>
    <property type="match status" value="1"/>
</dbReference>
<dbReference type="PANTHER" id="PTHR30121">
    <property type="entry name" value="UNCHARACTERIZED PROTEIN YJGR-RELATED"/>
    <property type="match status" value="1"/>
</dbReference>
<proteinExistence type="inferred from homology"/>
<sequence>MLALKLFRSHAEGFSDLLNWAALVADGVVLGKDGSLLAGFFYRGQDLESATAGERNYVAERVNAAMTRLGSGFATWHDVTRLAAAEYPRRDASHFPDPVTRLIEEEQRRRFLAAGQQFACEHALLVQYTPPSRQGRKILDLVYSGEGEGPSAADRVLELFERRLGEVEDLLSAVLALRRMGSFTVTDRHGRRHRQDELVNYLQGCLAGEPRPLNLPPGGMYLDAVMGGLDLTTGDHPKLGTKHIACVAIEGFPAESYPGILDVLDELAIPFRFSSRFIHLDQREAVRELESYGRRWKQKTRGFFAQVFRTDGVLDEDAVLMGAETERATAQANSGLVGFGYYTPVIVLMHEELGALLERARVVSREIQREGFATRIEKLNTLEAYLGSLPGHGVPNIRRPLLHTGNLSHLLPLASVWAGRESCPSPLFPRESPPLLHARSTGATPFRFHLHVGDVGHTLIFGPTGSGKSVLLATIAAQFRRYAGATIWAFDKGRSLLPLASACGGRHYDIAGDGSSVAFCPLGELTADSDAAWAEEWIASAYELRAQRRPTPQQAQEVHRAVRLMRESPHRSLTDFVTTVQDEDLRAALAHYTVDGALGHLLDSREDGLVDGSFQVCEVEELMGMGEAAVLPVLLYLFRRFERLLHRNAGAPSLLIVDEAWLVLGHPVFRAKLVEWLKVLRKANCAVVLATQSLSDATRSGLVDVLQEACPTKIFLPNEEANRAGGEGYAGPGDLYRSFGLNETQIEIVRTASKKRQYYVVSPEGRRIIELGLGPVALAFVAASDKERLARIARLRSEHGDAWPFKWLEENGVAYEHLQVE</sequence>
<evidence type="ECO:0000256" key="2">
    <source>
        <dbReference type="ARBA" id="ARBA00022741"/>
    </source>
</evidence>
<dbReference type="InterPro" id="IPR018145">
    <property type="entry name" value="CagE_TrbE_VirB_cntrl_dom"/>
</dbReference>
<dbReference type="InterPro" id="IPR003593">
    <property type="entry name" value="AAA+_ATPase"/>
</dbReference>
<dbReference type="PANTHER" id="PTHR30121:SF12">
    <property type="entry name" value="TYPE IV SECRETION SYSTEM PROTEIN CAGE"/>
    <property type="match status" value="1"/>
</dbReference>
<feature type="domain" description="AAA+ ATPase" evidence="4">
    <location>
        <begin position="454"/>
        <end position="709"/>
    </location>
</feature>
<evidence type="ECO:0000256" key="3">
    <source>
        <dbReference type="ARBA" id="ARBA00022840"/>
    </source>
</evidence>
<dbReference type="Pfam" id="PF03135">
    <property type="entry name" value="CagE_TrbE_VirB"/>
    <property type="match status" value="1"/>
</dbReference>
<reference evidence="6" key="1">
    <citation type="journal article" date="2020" name="Appl. Environ. Microbiol.">
        <title>Diazotrophic Anaeromyxobacter Isolates from Soils.</title>
        <authorList>
            <person name="Masuda Y."/>
            <person name="Yamanaka H."/>
            <person name="Xu Z.X."/>
            <person name="Shiratori Y."/>
            <person name="Aono T."/>
            <person name="Amachi S."/>
            <person name="Senoo K."/>
            <person name="Itoh H."/>
        </authorList>
    </citation>
    <scope>NUCLEOTIDE SEQUENCE [LARGE SCALE GENOMIC DNA]</scope>
    <source>
        <strain evidence="6">R267</strain>
    </source>
</reference>
<comment type="similarity">
    <text evidence="1">Belongs to the TrbE/VirB4 family.</text>
</comment>
<organism evidence="5 6">
    <name type="scientific">Anaeromyxobacter diazotrophicus</name>
    <dbReference type="NCBI Taxonomy" id="2590199"/>
    <lineage>
        <taxon>Bacteria</taxon>
        <taxon>Pseudomonadati</taxon>
        <taxon>Myxococcota</taxon>
        <taxon>Myxococcia</taxon>
        <taxon>Myxococcales</taxon>
        <taxon>Cystobacterineae</taxon>
        <taxon>Anaeromyxobacteraceae</taxon>
        <taxon>Anaeromyxobacter</taxon>
    </lineage>
</organism>
<dbReference type="InterPro" id="IPR051162">
    <property type="entry name" value="T4SS_component"/>
</dbReference>
<dbReference type="NCBIfam" id="NF010404">
    <property type="entry name" value="PRK13830.1"/>
    <property type="match status" value="1"/>
</dbReference>
<accession>A0A7I9VJT0</accession>
<keyword evidence="6" id="KW-1185">Reference proteome</keyword>
<evidence type="ECO:0000256" key="1">
    <source>
        <dbReference type="ARBA" id="ARBA00006512"/>
    </source>
</evidence>
<evidence type="ECO:0000313" key="5">
    <source>
        <dbReference type="EMBL" id="GEJ56651.1"/>
    </source>
</evidence>
<keyword evidence="2" id="KW-0547">Nucleotide-binding</keyword>
<evidence type="ECO:0000313" key="6">
    <source>
        <dbReference type="Proteomes" id="UP000503640"/>
    </source>
</evidence>
<dbReference type="AlphaFoldDB" id="A0A7I9VJT0"/>
<dbReference type="Proteomes" id="UP000503640">
    <property type="component" value="Unassembled WGS sequence"/>
</dbReference>
<gene>
    <name evidence="5" type="primary">trbE</name>
    <name evidence="5" type="ORF">AMYX_13920</name>
</gene>
<dbReference type="CDD" id="cd01127">
    <property type="entry name" value="TrwB_TraG_TraD_VirD4"/>
    <property type="match status" value="1"/>
</dbReference>
<dbReference type="GO" id="GO:0005524">
    <property type="term" value="F:ATP binding"/>
    <property type="evidence" value="ECO:0007669"/>
    <property type="project" value="UniProtKB-KW"/>
</dbReference>
<dbReference type="Gene3D" id="3.40.50.300">
    <property type="entry name" value="P-loop containing nucleotide triphosphate hydrolases"/>
    <property type="match status" value="2"/>
</dbReference>
<evidence type="ECO:0000259" key="4">
    <source>
        <dbReference type="SMART" id="SM00382"/>
    </source>
</evidence>